<keyword evidence="4" id="KW-1185">Reference proteome</keyword>
<protein>
    <submittedName>
        <fullName evidence="3">Carboxylesterase family protein</fullName>
    </submittedName>
</protein>
<dbReference type="Proteomes" id="UP001431902">
    <property type="component" value="Unassembled WGS sequence"/>
</dbReference>
<keyword evidence="1" id="KW-0378">Hydrolase</keyword>
<dbReference type="InterPro" id="IPR050300">
    <property type="entry name" value="GDXG_lipolytic_enzyme"/>
</dbReference>
<gene>
    <name evidence="3" type="ORF">QLQ16_04340</name>
</gene>
<evidence type="ECO:0000313" key="3">
    <source>
        <dbReference type="EMBL" id="MDI9233062.1"/>
    </source>
</evidence>
<dbReference type="RefSeq" id="WP_283223454.1">
    <property type="nucleotide sequence ID" value="NZ_JASGBH010000002.1"/>
</dbReference>
<dbReference type="PANTHER" id="PTHR48081">
    <property type="entry name" value="AB HYDROLASE SUPERFAMILY PROTEIN C4A8.06C"/>
    <property type="match status" value="1"/>
</dbReference>
<reference evidence="3" key="1">
    <citation type="submission" date="2023-05" db="EMBL/GenBank/DDBJ databases">
        <title>Limnohabitans sp. strain HM2-2 Genome sequencing and assembly.</title>
        <authorList>
            <person name="Jung Y."/>
        </authorList>
    </citation>
    <scope>NUCLEOTIDE SEQUENCE</scope>
    <source>
        <strain evidence="3">HM2-2</strain>
    </source>
</reference>
<dbReference type="PANTHER" id="PTHR48081:SF33">
    <property type="entry name" value="KYNURENINE FORMAMIDASE"/>
    <property type="match status" value="1"/>
</dbReference>
<comment type="caution">
    <text evidence="3">The sequence shown here is derived from an EMBL/GenBank/DDBJ whole genome shotgun (WGS) entry which is preliminary data.</text>
</comment>
<dbReference type="EMBL" id="JASGBH010000002">
    <property type="protein sequence ID" value="MDI9233062.1"/>
    <property type="molecule type" value="Genomic_DNA"/>
</dbReference>
<dbReference type="Pfam" id="PF20434">
    <property type="entry name" value="BD-FAE"/>
    <property type="match status" value="1"/>
</dbReference>
<evidence type="ECO:0000259" key="2">
    <source>
        <dbReference type="Pfam" id="PF20434"/>
    </source>
</evidence>
<dbReference type="InterPro" id="IPR029058">
    <property type="entry name" value="AB_hydrolase_fold"/>
</dbReference>
<evidence type="ECO:0000256" key="1">
    <source>
        <dbReference type="ARBA" id="ARBA00022801"/>
    </source>
</evidence>
<feature type="domain" description="BD-FAE-like" evidence="2">
    <location>
        <begin position="83"/>
        <end position="191"/>
    </location>
</feature>
<proteinExistence type="predicted"/>
<dbReference type="PROSITE" id="PS51257">
    <property type="entry name" value="PROKAR_LIPOPROTEIN"/>
    <property type="match status" value="1"/>
</dbReference>
<organism evidence="3 4">
    <name type="scientific">Limnohabitans lacus</name>
    <dbReference type="NCBI Taxonomy" id="3045173"/>
    <lineage>
        <taxon>Bacteria</taxon>
        <taxon>Pseudomonadati</taxon>
        <taxon>Pseudomonadota</taxon>
        <taxon>Betaproteobacteria</taxon>
        <taxon>Burkholderiales</taxon>
        <taxon>Comamonadaceae</taxon>
        <taxon>Limnohabitans</taxon>
    </lineage>
</organism>
<dbReference type="Gene3D" id="3.40.50.1820">
    <property type="entry name" value="alpha/beta hydrolase"/>
    <property type="match status" value="1"/>
</dbReference>
<name>A0ABT6X4L8_9BURK</name>
<dbReference type="InterPro" id="IPR049492">
    <property type="entry name" value="BD-FAE-like_dom"/>
</dbReference>
<dbReference type="SUPFAM" id="SSF53474">
    <property type="entry name" value="alpha/beta-Hydrolases"/>
    <property type="match status" value="1"/>
</dbReference>
<evidence type="ECO:0000313" key="4">
    <source>
        <dbReference type="Proteomes" id="UP001431902"/>
    </source>
</evidence>
<accession>A0ABT6X4L8</accession>
<sequence length="317" mass="33879">MRAVLTVILAAGLVGCAGLPTSKTAEVPSAVPAPIAAELLKIGPVVAPPPTEKLYAPLAEREPYAGVKVRRDVRYGSDARHLLDVFTPDKPQANQPVLVFVHGGAFMRGERRTGDSPFYDNIMLWAVRQGMVGVNMTYRLAPANPWPAAQLDIQSALRWVRENIAASGGNPQRIILMGHSAGAAHVAQYVGHPQFHVVPGSGLAGAVLLSGLFDPVTAESNPPLQAYFGKDTAQYPARSAVPGLVAAKVPLLLAYAELDPPDFHRQSEQLNSALCQAGQCPGLYKLMGHSHMSEIYSINSADNTVTGLMKQLVDRVR</sequence>